<organism evidence="5">
    <name type="scientific">Hydrogenobacter sp</name>
    <dbReference type="NCBI Taxonomy" id="2152829"/>
    <lineage>
        <taxon>Bacteria</taxon>
        <taxon>Pseudomonadati</taxon>
        <taxon>Aquificota</taxon>
        <taxon>Aquificia</taxon>
        <taxon>Aquificales</taxon>
        <taxon>Aquificaceae</taxon>
        <taxon>Hydrogenobacter</taxon>
    </lineage>
</organism>
<evidence type="ECO:0000313" key="5">
    <source>
        <dbReference type="EMBL" id="HEW45332.1"/>
    </source>
</evidence>
<evidence type="ECO:0000256" key="3">
    <source>
        <dbReference type="SAM" id="Phobius"/>
    </source>
</evidence>
<dbReference type="Pfam" id="PF00990">
    <property type="entry name" value="GGDEF"/>
    <property type="match status" value="1"/>
</dbReference>
<comment type="caution">
    <text evidence="5">The sequence shown here is derived from an EMBL/GenBank/DDBJ whole genome shotgun (WGS) entry which is preliminary data.</text>
</comment>
<dbReference type="InterPro" id="IPR043128">
    <property type="entry name" value="Rev_trsase/Diguanyl_cyclase"/>
</dbReference>
<dbReference type="EC" id="2.7.7.65" evidence="1"/>
<keyword evidence="3" id="KW-1133">Transmembrane helix</keyword>
<dbReference type="PANTHER" id="PTHR45138">
    <property type="entry name" value="REGULATORY COMPONENTS OF SENSORY TRANSDUCTION SYSTEM"/>
    <property type="match status" value="1"/>
</dbReference>
<dbReference type="PROSITE" id="PS50887">
    <property type="entry name" value="GGDEF"/>
    <property type="match status" value="1"/>
</dbReference>
<dbReference type="FunFam" id="3.30.70.270:FF:000001">
    <property type="entry name" value="Diguanylate cyclase domain protein"/>
    <property type="match status" value="1"/>
</dbReference>
<dbReference type="PANTHER" id="PTHR45138:SF9">
    <property type="entry name" value="DIGUANYLATE CYCLASE DGCM-RELATED"/>
    <property type="match status" value="1"/>
</dbReference>
<dbReference type="Gene3D" id="3.30.70.270">
    <property type="match status" value="1"/>
</dbReference>
<comment type="catalytic activity">
    <reaction evidence="2">
        <text>2 GTP = 3',3'-c-di-GMP + 2 diphosphate</text>
        <dbReference type="Rhea" id="RHEA:24898"/>
        <dbReference type="ChEBI" id="CHEBI:33019"/>
        <dbReference type="ChEBI" id="CHEBI:37565"/>
        <dbReference type="ChEBI" id="CHEBI:58805"/>
        <dbReference type="EC" id="2.7.7.65"/>
    </reaction>
</comment>
<dbReference type="InterPro" id="IPR000160">
    <property type="entry name" value="GGDEF_dom"/>
</dbReference>
<dbReference type="NCBIfam" id="TIGR00254">
    <property type="entry name" value="GGDEF"/>
    <property type="match status" value="1"/>
</dbReference>
<protein>
    <recommendedName>
        <fullName evidence="1">diguanylate cyclase</fullName>
        <ecNumber evidence="1">2.7.7.65</ecNumber>
    </recommendedName>
</protein>
<dbReference type="GO" id="GO:0052621">
    <property type="term" value="F:diguanylate cyclase activity"/>
    <property type="evidence" value="ECO:0007669"/>
    <property type="project" value="UniProtKB-EC"/>
</dbReference>
<dbReference type="InterPro" id="IPR029787">
    <property type="entry name" value="Nucleotide_cyclase"/>
</dbReference>
<dbReference type="AlphaFoldDB" id="A0A7C2ZHY3"/>
<evidence type="ECO:0000259" key="4">
    <source>
        <dbReference type="PROSITE" id="PS50887"/>
    </source>
</evidence>
<dbReference type="Gene3D" id="6.10.340.10">
    <property type="match status" value="1"/>
</dbReference>
<gene>
    <name evidence="5" type="ORF">ENO47_01475</name>
</gene>
<feature type="transmembrane region" description="Helical" evidence="3">
    <location>
        <begin position="7"/>
        <end position="29"/>
    </location>
</feature>
<reference evidence="5" key="1">
    <citation type="journal article" date="2020" name="mSystems">
        <title>Genome- and Community-Level Interaction Insights into Carbon Utilization and Element Cycling Functions of Hydrothermarchaeota in Hydrothermal Sediment.</title>
        <authorList>
            <person name="Zhou Z."/>
            <person name="Liu Y."/>
            <person name="Xu W."/>
            <person name="Pan J."/>
            <person name="Luo Z.H."/>
            <person name="Li M."/>
        </authorList>
    </citation>
    <scope>NUCLEOTIDE SEQUENCE [LARGE SCALE GENOMIC DNA]</scope>
    <source>
        <strain evidence="5">SpSt-132</strain>
    </source>
</reference>
<dbReference type="GO" id="GO:1902201">
    <property type="term" value="P:negative regulation of bacterial-type flagellum-dependent cell motility"/>
    <property type="evidence" value="ECO:0007669"/>
    <property type="project" value="TreeGrafter"/>
</dbReference>
<evidence type="ECO:0000256" key="2">
    <source>
        <dbReference type="ARBA" id="ARBA00034247"/>
    </source>
</evidence>
<keyword evidence="3" id="KW-0472">Membrane</keyword>
<sequence length="484" mass="56365">MSIRKRIYLSLLFSVSLTLIISFILLYFISSRLIEGRIRETYEFIYKNYKEIVNHEKEDLRFLDENSAVRGDYYYKEKLRDNSCDEEPYYRILPSGPYYGMNRLYPDGCYFVGIKLEDILKLMKNSVDVDWIIYYNRNLLKDVLDGSIDSFMKEKVVIDNVVIDRFSNPKVLYMPLDVKGYMLHGSFLKKSLLVEAPLTGMNGLPIGRVVLIKDVSGIYKETYLIFLALALYSLFVFSFLAFMLFRIASSLASRVIFLKNITASIEKRDFSVIDLLKNSKESSKDEVWELKHSIYNMAVSLKHAFEELKEKQKELEELAYYDPLTGLPNRRFFFDHANPILESAKRYRTPLTLLLIDLDHFKKINDTYGHEAGDLLLKNFTEVLRKNSRKSDLPARLGGEEFALLMPNTDLQQGRVVAERIRQCFQNSVIVYRGMEVRTTLSGGLAPFVPEVEEIDDLMRMADEALYKAKELGRNRIEVYEPKI</sequence>
<dbReference type="InterPro" id="IPR050469">
    <property type="entry name" value="Diguanylate_Cyclase"/>
</dbReference>
<dbReference type="SUPFAM" id="SSF55073">
    <property type="entry name" value="Nucleotide cyclase"/>
    <property type="match status" value="1"/>
</dbReference>
<keyword evidence="3" id="KW-0812">Transmembrane</keyword>
<dbReference type="EMBL" id="DSFP01000022">
    <property type="protein sequence ID" value="HEW45332.1"/>
    <property type="molecule type" value="Genomic_DNA"/>
</dbReference>
<proteinExistence type="predicted"/>
<dbReference type="GO" id="GO:0043709">
    <property type="term" value="P:cell adhesion involved in single-species biofilm formation"/>
    <property type="evidence" value="ECO:0007669"/>
    <property type="project" value="TreeGrafter"/>
</dbReference>
<name>A0A7C2ZHY3_9AQUI</name>
<feature type="transmembrane region" description="Helical" evidence="3">
    <location>
        <begin position="223"/>
        <end position="245"/>
    </location>
</feature>
<dbReference type="SMART" id="SM00267">
    <property type="entry name" value="GGDEF"/>
    <property type="match status" value="1"/>
</dbReference>
<dbReference type="CDD" id="cd01949">
    <property type="entry name" value="GGDEF"/>
    <property type="match status" value="1"/>
</dbReference>
<evidence type="ECO:0000256" key="1">
    <source>
        <dbReference type="ARBA" id="ARBA00012528"/>
    </source>
</evidence>
<dbReference type="GO" id="GO:0005886">
    <property type="term" value="C:plasma membrane"/>
    <property type="evidence" value="ECO:0007669"/>
    <property type="project" value="TreeGrafter"/>
</dbReference>
<accession>A0A7C2ZHY3</accession>
<feature type="domain" description="GGDEF" evidence="4">
    <location>
        <begin position="349"/>
        <end position="482"/>
    </location>
</feature>